<evidence type="ECO:0000313" key="2">
    <source>
        <dbReference type="EMBL" id="NEK56723.1"/>
    </source>
</evidence>
<comment type="caution">
    <text evidence="2">The sequence shown here is derived from an EMBL/GenBank/DDBJ whole genome shotgun (WGS) entry which is preliminary data.</text>
</comment>
<dbReference type="InterPro" id="IPR051910">
    <property type="entry name" value="ComF/GntX_DNA_util-trans"/>
</dbReference>
<dbReference type="EMBL" id="JAAGWF010000003">
    <property type="protein sequence ID" value="NEK56723.1"/>
    <property type="molecule type" value="Genomic_DNA"/>
</dbReference>
<gene>
    <name evidence="2" type="ORF">GCU56_02380</name>
</gene>
<accession>A0A7K3VXC7</accession>
<protein>
    <submittedName>
        <fullName evidence="2">ComF family protein</fullName>
    </submittedName>
</protein>
<dbReference type="PANTHER" id="PTHR47505:SF1">
    <property type="entry name" value="DNA UTILIZATION PROTEIN YHGH"/>
    <property type="match status" value="1"/>
</dbReference>
<sequence length="245" mass="26573">MIPLGPLDPQPAGFPGCMSCPYRTTGTPAVCFTCANGGAATVPTAACPVCGQELGDDDRCPNTVCTLDDRWFSRVLTACERPEEMWAAVWQYKYDQDRAWAPILGRILVGFLEQNRADLARYDLITAGALYVGPRARRLWDTLRLILDGAQAAGPDWPFVPDLITKSGPTGQFLGRSVATRRAIAEHSLRPALAVPRPDLVAGRRILVLDDVYSEGFTLREMARVLMDAGAAEVAGLVLARRKGG</sequence>
<proteinExistence type="inferred from homology"/>
<name>A0A7K3VXC7_9ACTN</name>
<dbReference type="Proteomes" id="UP000470246">
    <property type="component" value="Unassembled WGS sequence"/>
</dbReference>
<dbReference type="CDD" id="cd06223">
    <property type="entry name" value="PRTases_typeI"/>
    <property type="match status" value="1"/>
</dbReference>
<dbReference type="PANTHER" id="PTHR47505">
    <property type="entry name" value="DNA UTILIZATION PROTEIN YHGH"/>
    <property type="match status" value="1"/>
</dbReference>
<dbReference type="RefSeq" id="WP_163479905.1">
    <property type="nucleotide sequence ID" value="NZ_JAAGWF010000003.1"/>
</dbReference>
<dbReference type="Gene3D" id="3.40.50.2020">
    <property type="match status" value="1"/>
</dbReference>
<reference evidence="2 3" key="1">
    <citation type="submission" date="2020-02" db="EMBL/GenBank/DDBJ databases">
        <title>Geodermatophilus sabuli CPCC 205279 I12A-02694.</title>
        <authorList>
            <person name="Jiang Z."/>
        </authorList>
    </citation>
    <scope>NUCLEOTIDE SEQUENCE [LARGE SCALE GENOMIC DNA]</scope>
    <source>
        <strain evidence="2 3">I12A-02694</strain>
    </source>
</reference>
<dbReference type="AlphaFoldDB" id="A0A7K3VXC7"/>
<evidence type="ECO:0000256" key="1">
    <source>
        <dbReference type="ARBA" id="ARBA00008007"/>
    </source>
</evidence>
<dbReference type="InterPro" id="IPR000836">
    <property type="entry name" value="PRTase_dom"/>
</dbReference>
<keyword evidence="3" id="KW-1185">Reference proteome</keyword>
<comment type="similarity">
    <text evidence="1">Belongs to the ComF/GntX family.</text>
</comment>
<dbReference type="SUPFAM" id="SSF53271">
    <property type="entry name" value="PRTase-like"/>
    <property type="match status" value="1"/>
</dbReference>
<evidence type="ECO:0000313" key="3">
    <source>
        <dbReference type="Proteomes" id="UP000470246"/>
    </source>
</evidence>
<organism evidence="2 3">
    <name type="scientific">Geodermatophilus sabuli</name>
    <dbReference type="NCBI Taxonomy" id="1564158"/>
    <lineage>
        <taxon>Bacteria</taxon>
        <taxon>Bacillati</taxon>
        <taxon>Actinomycetota</taxon>
        <taxon>Actinomycetes</taxon>
        <taxon>Geodermatophilales</taxon>
        <taxon>Geodermatophilaceae</taxon>
        <taxon>Geodermatophilus</taxon>
    </lineage>
</organism>
<dbReference type="InterPro" id="IPR029057">
    <property type="entry name" value="PRTase-like"/>
</dbReference>